<protein>
    <submittedName>
        <fullName evidence="6">Energy-coupling factor transporter transmembrane protein EcfT</fullName>
    </submittedName>
</protein>
<feature type="transmembrane region" description="Helical" evidence="5">
    <location>
        <begin position="93"/>
        <end position="112"/>
    </location>
</feature>
<dbReference type="EMBL" id="CP039247">
    <property type="protein sequence ID" value="QCB28648.1"/>
    <property type="molecule type" value="Genomic_DNA"/>
</dbReference>
<dbReference type="Proteomes" id="UP000296352">
    <property type="component" value="Chromosome"/>
</dbReference>
<dbReference type="AlphaFoldDB" id="A0A4V1CEM7"/>
<evidence type="ECO:0000313" key="6">
    <source>
        <dbReference type="EMBL" id="QCB28648.1"/>
    </source>
</evidence>
<gene>
    <name evidence="6" type="primary">ecfT</name>
    <name evidence="6" type="ORF">CENDO_06870</name>
</gene>
<feature type="transmembrane region" description="Helical" evidence="5">
    <location>
        <begin position="133"/>
        <end position="155"/>
    </location>
</feature>
<evidence type="ECO:0000256" key="1">
    <source>
        <dbReference type="ARBA" id="ARBA00004141"/>
    </source>
</evidence>
<keyword evidence="7" id="KW-1185">Reference proteome</keyword>
<dbReference type="InterPro" id="IPR003339">
    <property type="entry name" value="ABC/ECF_trnsptr_transmembrane"/>
</dbReference>
<evidence type="ECO:0000256" key="2">
    <source>
        <dbReference type="ARBA" id="ARBA00022692"/>
    </source>
</evidence>
<organism evidence="6 7">
    <name type="scientific">Corynebacterium endometrii</name>
    <dbReference type="NCBI Taxonomy" id="2488819"/>
    <lineage>
        <taxon>Bacteria</taxon>
        <taxon>Bacillati</taxon>
        <taxon>Actinomycetota</taxon>
        <taxon>Actinomycetes</taxon>
        <taxon>Mycobacteriales</taxon>
        <taxon>Corynebacteriaceae</taxon>
        <taxon>Corynebacterium</taxon>
    </lineage>
</organism>
<feature type="transmembrane region" description="Helical" evidence="5">
    <location>
        <begin position="21"/>
        <end position="39"/>
    </location>
</feature>
<accession>A0A4V1CEM7</accession>
<feature type="transmembrane region" description="Helical" evidence="5">
    <location>
        <begin position="70"/>
        <end position="87"/>
    </location>
</feature>
<sequence>MNNVPLGVYVPGNSIIHRCPPVIKLVVLLIFVLSTASFIRDTIPASLSLSIPLIGMAIARIPPRLLFGQVGPPLLILIPIALFQWWAADGQAAAVMLLTVLAAIAAAVLVTLTTRVEAMMDAFTQMLGPLSRIGLPVNTIVLAMTLTIRLLPLMMSTVQEVLEARKARGASFSLTAFGTPVVIRSIRRAQAIGEALAARGVGD</sequence>
<evidence type="ECO:0000256" key="5">
    <source>
        <dbReference type="SAM" id="Phobius"/>
    </source>
</evidence>
<dbReference type="GO" id="GO:0005886">
    <property type="term" value="C:plasma membrane"/>
    <property type="evidence" value="ECO:0007669"/>
    <property type="project" value="UniProtKB-ARBA"/>
</dbReference>
<comment type="subcellular location">
    <subcellularLocation>
        <location evidence="1">Membrane</location>
        <topology evidence="1">Multi-pass membrane protein</topology>
    </subcellularLocation>
</comment>
<dbReference type="CDD" id="cd16914">
    <property type="entry name" value="EcfT"/>
    <property type="match status" value="1"/>
</dbReference>
<reference evidence="6 7" key="1">
    <citation type="submission" date="2019-04" db="EMBL/GenBank/DDBJ databases">
        <title>Corynebacterium endometrii sp. nov., isolated from the uterus of a cow with endometritis.</title>
        <authorList>
            <person name="Ballas P."/>
            <person name="Ruckert C."/>
            <person name="Wagener K."/>
            <person name="Drillich M."/>
            <person name="Kaempfer P."/>
            <person name="Busse H.-J."/>
            <person name="Ehling-Schulz M."/>
        </authorList>
    </citation>
    <scope>NUCLEOTIDE SEQUENCE [LARGE SCALE GENOMIC DNA]</scope>
    <source>
        <strain evidence="6 7">LMM-1653</strain>
    </source>
</reference>
<keyword evidence="3 5" id="KW-1133">Transmembrane helix</keyword>
<dbReference type="PANTHER" id="PTHR33514:SF13">
    <property type="entry name" value="PROTEIN ABCI12, CHLOROPLASTIC"/>
    <property type="match status" value="1"/>
</dbReference>
<proteinExistence type="predicted"/>
<dbReference type="Pfam" id="PF02361">
    <property type="entry name" value="CbiQ"/>
    <property type="match status" value="1"/>
</dbReference>
<evidence type="ECO:0000256" key="4">
    <source>
        <dbReference type="ARBA" id="ARBA00023136"/>
    </source>
</evidence>
<keyword evidence="2 5" id="KW-0812">Transmembrane</keyword>
<evidence type="ECO:0000313" key="7">
    <source>
        <dbReference type="Proteomes" id="UP000296352"/>
    </source>
</evidence>
<dbReference type="KEGG" id="cee:CENDO_06870"/>
<dbReference type="PANTHER" id="PTHR33514">
    <property type="entry name" value="PROTEIN ABCI12, CHLOROPLASTIC"/>
    <property type="match status" value="1"/>
</dbReference>
<name>A0A4V1CEM7_9CORY</name>
<evidence type="ECO:0000256" key="3">
    <source>
        <dbReference type="ARBA" id="ARBA00022989"/>
    </source>
</evidence>
<dbReference type="OrthoDB" id="509049at2"/>
<keyword evidence="4 5" id="KW-0472">Membrane</keyword>
<dbReference type="RefSeq" id="WP_136141360.1">
    <property type="nucleotide sequence ID" value="NZ_CP039247.1"/>
</dbReference>